<dbReference type="RefSeq" id="WP_263248302.1">
    <property type="nucleotide sequence ID" value="NZ_BAABLT010000026.1"/>
</dbReference>
<dbReference type="Pfam" id="PF13404">
    <property type="entry name" value="HTH_AsnC-type"/>
    <property type="match status" value="2"/>
</dbReference>
<dbReference type="SUPFAM" id="SSF46785">
    <property type="entry name" value="Winged helix' DNA-binding domain"/>
    <property type="match status" value="1"/>
</dbReference>
<evidence type="ECO:0000313" key="7">
    <source>
        <dbReference type="Proteomes" id="UP001597018"/>
    </source>
</evidence>
<dbReference type="SMART" id="SM00344">
    <property type="entry name" value="HTH_ASNC"/>
    <property type="match status" value="2"/>
</dbReference>
<dbReference type="Gene3D" id="1.10.10.10">
    <property type="entry name" value="Winged helix-like DNA-binding domain superfamily/Winged helix DNA-binding domain"/>
    <property type="match status" value="2"/>
</dbReference>
<feature type="domain" description="Transcription regulator AsnC/Lrp ligand binding" evidence="4">
    <location>
        <begin position="65"/>
        <end position="134"/>
    </location>
</feature>
<evidence type="ECO:0000256" key="3">
    <source>
        <dbReference type="ARBA" id="ARBA00023163"/>
    </source>
</evidence>
<feature type="domain" description="HTH asnC-type" evidence="5">
    <location>
        <begin position="171"/>
        <end position="209"/>
    </location>
</feature>
<comment type="caution">
    <text evidence="6">The sequence shown here is derived from an EMBL/GenBank/DDBJ whole genome shotgun (WGS) entry which is preliminary data.</text>
</comment>
<name>A0ABW3FV09_9PSEU</name>
<dbReference type="Gene3D" id="3.30.70.920">
    <property type="match status" value="1"/>
</dbReference>
<keyword evidence="7" id="KW-1185">Reference proteome</keyword>
<reference evidence="7" key="1">
    <citation type="journal article" date="2019" name="Int. J. Syst. Evol. Microbiol.">
        <title>The Global Catalogue of Microorganisms (GCM) 10K type strain sequencing project: providing services to taxonomists for standard genome sequencing and annotation.</title>
        <authorList>
            <consortium name="The Broad Institute Genomics Platform"/>
            <consortium name="The Broad Institute Genome Sequencing Center for Infectious Disease"/>
            <person name="Wu L."/>
            <person name="Ma J."/>
        </authorList>
    </citation>
    <scope>NUCLEOTIDE SEQUENCE [LARGE SCALE GENOMIC DNA]</scope>
    <source>
        <strain evidence="7">CCUG 56401</strain>
    </source>
</reference>
<dbReference type="Proteomes" id="UP001597018">
    <property type="component" value="Unassembled WGS sequence"/>
</dbReference>
<dbReference type="InterPro" id="IPR036388">
    <property type="entry name" value="WH-like_DNA-bd_sf"/>
</dbReference>
<dbReference type="InterPro" id="IPR019887">
    <property type="entry name" value="Tscrpt_reg_AsnC/Lrp_C"/>
</dbReference>
<dbReference type="EMBL" id="JBHTIW010000017">
    <property type="protein sequence ID" value="MFD0921985.1"/>
    <property type="molecule type" value="Genomic_DNA"/>
</dbReference>
<evidence type="ECO:0000256" key="1">
    <source>
        <dbReference type="ARBA" id="ARBA00023015"/>
    </source>
</evidence>
<keyword evidence="2" id="KW-0238">DNA-binding</keyword>
<keyword evidence="1" id="KW-0805">Transcription regulation</keyword>
<dbReference type="SUPFAM" id="SSF54909">
    <property type="entry name" value="Dimeric alpha+beta barrel"/>
    <property type="match status" value="1"/>
</dbReference>
<dbReference type="InterPro" id="IPR000485">
    <property type="entry name" value="AsnC-type_HTH_dom"/>
</dbReference>
<dbReference type="InterPro" id="IPR019888">
    <property type="entry name" value="Tscrpt_reg_AsnC-like"/>
</dbReference>
<dbReference type="PANTHER" id="PTHR30154:SF34">
    <property type="entry name" value="TRANSCRIPTIONAL REGULATOR AZLB"/>
    <property type="match status" value="1"/>
</dbReference>
<evidence type="ECO:0000256" key="2">
    <source>
        <dbReference type="ARBA" id="ARBA00023125"/>
    </source>
</evidence>
<dbReference type="InterPro" id="IPR036390">
    <property type="entry name" value="WH_DNA-bd_sf"/>
</dbReference>
<organism evidence="6 7">
    <name type="scientific">Saccharopolyspora rosea</name>
    <dbReference type="NCBI Taxonomy" id="524884"/>
    <lineage>
        <taxon>Bacteria</taxon>
        <taxon>Bacillati</taxon>
        <taxon>Actinomycetota</taxon>
        <taxon>Actinomycetes</taxon>
        <taxon>Pseudonocardiales</taxon>
        <taxon>Pseudonocardiaceae</taxon>
        <taxon>Saccharopolyspora</taxon>
    </lineage>
</organism>
<feature type="domain" description="HTH asnC-type" evidence="5">
    <location>
        <begin position="2"/>
        <end position="42"/>
    </location>
</feature>
<dbReference type="Pfam" id="PF01037">
    <property type="entry name" value="AsnC_trans_reg"/>
    <property type="match status" value="1"/>
</dbReference>
<sequence length="341" mass="36859">MIDEQDLALVHALQVRPRAAWTELAEVLGCTPATAARRWERLSRGGAAWVAAVPGPHASAFVAFVGLRCAAGRRRDVAAALAEDPAAVTVEITAGGHELVVEVVAPDVAAFGRYLLDRVERLPGVTSSSVTVATSIVGEASRWRLDALDAGQLGELATAGPGRRPPRRPSDVDQRLLVELGRDGRMPWHRLAERTGTSAATARRRTERLLASGEAVLRCDIAAPRFEWPVTTYLWCRVPAPDLDGVARSLTTASRVRFVATLAGAHNLLVTAWLRAVEEVHRLEVDLAARHPALEVLDRTITLESPKRMGRVFDGTGLAVRTVPLGPWGHRADPSDPRDDE</sequence>
<dbReference type="PANTHER" id="PTHR30154">
    <property type="entry name" value="LEUCINE-RESPONSIVE REGULATORY PROTEIN"/>
    <property type="match status" value="1"/>
</dbReference>
<accession>A0ABW3FV09</accession>
<protein>
    <submittedName>
        <fullName evidence="6">Lrp/AsnC family transcriptional regulator</fullName>
    </submittedName>
</protein>
<evidence type="ECO:0000259" key="5">
    <source>
        <dbReference type="Pfam" id="PF13404"/>
    </source>
</evidence>
<evidence type="ECO:0000259" key="4">
    <source>
        <dbReference type="Pfam" id="PF01037"/>
    </source>
</evidence>
<gene>
    <name evidence="6" type="ORF">ACFQ16_19750</name>
</gene>
<evidence type="ECO:0000313" key="6">
    <source>
        <dbReference type="EMBL" id="MFD0921985.1"/>
    </source>
</evidence>
<proteinExistence type="predicted"/>
<keyword evidence="3" id="KW-0804">Transcription</keyword>
<dbReference type="InterPro" id="IPR011008">
    <property type="entry name" value="Dimeric_a/b-barrel"/>
</dbReference>